<keyword evidence="2" id="KW-1185">Reference proteome</keyword>
<dbReference type="AlphaFoldDB" id="A0A941EP84"/>
<protein>
    <submittedName>
        <fullName evidence="1">Uncharacterized protein</fullName>
    </submittedName>
</protein>
<accession>A0A941EP84</accession>
<dbReference type="Proteomes" id="UP000675781">
    <property type="component" value="Unassembled WGS sequence"/>
</dbReference>
<sequence length="338" mass="36360">MIADRIIESLDQRDEAAFGEAMNDLRATVQSMSPAEVAAEAAALAAVVNRLPIGIGSSVAPALGAMCDLGARPGDVLDALVEGALRVLNNLEQFKQLCAQAGIETPNSGDDEAFPDTMSALIASEAVDMEPNRIAQYAEAWFAGNGWIQPVLYLCQREDVRAILPRREELTAAIESAREDLETAHWLYGLLLVLDDEQFVVLHRAGRKGWRCTMSGIGDNFQLHTLLAGHLAEATGVTAPTPVELAAADTGDLQPPDGIQGQYNLVGADGTWIWNEGRPADIPTLEGIRVVVLDPAPYARSWNAGRAYPKMPPTLTVDGELSAEEVDLWLGKVKPSER</sequence>
<dbReference type="RefSeq" id="WP_212529262.1">
    <property type="nucleotide sequence ID" value="NZ_JAGSOG010000068.1"/>
</dbReference>
<dbReference type="EMBL" id="JAGSOG010000068">
    <property type="protein sequence ID" value="MBR7834745.1"/>
    <property type="molecule type" value="Genomic_DNA"/>
</dbReference>
<proteinExistence type="predicted"/>
<comment type="caution">
    <text evidence="1">The sequence shown here is derived from an EMBL/GenBank/DDBJ whole genome shotgun (WGS) entry which is preliminary data.</text>
</comment>
<evidence type="ECO:0000313" key="1">
    <source>
        <dbReference type="EMBL" id="MBR7834745.1"/>
    </source>
</evidence>
<evidence type="ECO:0000313" key="2">
    <source>
        <dbReference type="Proteomes" id="UP000675781"/>
    </source>
</evidence>
<organism evidence="1 2">
    <name type="scientific">Actinospica durhamensis</name>
    <dbReference type="NCBI Taxonomy" id="1508375"/>
    <lineage>
        <taxon>Bacteria</taxon>
        <taxon>Bacillati</taxon>
        <taxon>Actinomycetota</taxon>
        <taxon>Actinomycetes</taxon>
        <taxon>Catenulisporales</taxon>
        <taxon>Actinospicaceae</taxon>
        <taxon>Actinospica</taxon>
    </lineage>
</organism>
<gene>
    <name evidence="1" type="ORF">KDL01_15830</name>
</gene>
<name>A0A941EP84_9ACTN</name>
<reference evidence="1" key="1">
    <citation type="submission" date="2021-04" db="EMBL/GenBank/DDBJ databases">
        <title>Genome based classification of Actinospica acidithermotolerans sp. nov., an actinobacterium isolated from an Indonesian hot spring.</title>
        <authorList>
            <person name="Kusuma A.B."/>
            <person name="Putra K.E."/>
            <person name="Nafisah S."/>
            <person name="Loh J."/>
            <person name="Nouioui I."/>
            <person name="Goodfellow M."/>
        </authorList>
    </citation>
    <scope>NUCLEOTIDE SEQUENCE</scope>
    <source>
        <strain evidence="1">CSCA 57</strain>
    </source>
</reference>